<dbReference type="EMBL" id="FOMB01000066">
    <property type="protein sequence ID" value="SFD45427.1"/>
    <property type="molecule type" value="Genomic_DNA"/>
</dbReference>
<sequence length="156" mass="16686">MSHDQPSSDEHAAMRDAVDRALRAKEQSGKAGIGAAILRDGVAIGRGENEVRLQSDPTKHAEMVALTEAAHALGHSDLSGCVMISTLQPCEMCLAAMRFAGIERVIFGATQEKVAAKYFMFPHLSITDFQAAGKPFEAIGGQFEAELLPLYIGGQE</sequence>
<dbReference type="AlphaFoldDB" id="A0A0F5PUX0"/>
<name>A0A0F5PUX0_9HYPH</name>
<dbReference type="SUPFAM" id="SSF53927">
    <property type="entry name" value="Cytidine deaminase-like"/>
    <property type="match status" value="1"/>
</dbReference>
<evidence type="ECO:0000313" key="7">
    <source>
        <dbReference type="Proteomes" id="UP000182258"/>
    </source>
</evidence>
<dbReference type="GO" id="GO:0008270">
    <property type="term" value="F:zinc ion binding"/>
    <property type="evidence" value="ECO:0007669"/>
    <property type="project" value="InterPro"/>
</dbReference>
<gene>
    <name evidence="5" type="ORF">SAMN04488059_1664</name>
    <name evidence="4" type="ORF">WH91_18600</name>
</gene>
<dbReference type="PANTHER" id="PTHR11079">
    <property type="entry name" value="CYTOSINE DEAMINASE FAMILY MEMBER"/>
    <property type="match status" value="1"/>
</dbReference>
<dbReference type="PROSITE" id="PS00903">
    <property type="entry name" value="CYT_DCMP_DEAMINASES_1"/>
    <property type="match status" value="1"/>
</dbReference>
<keyword evidence="6" id="KW-1185">Reference proteome</keyword>
<evidence type="ECO:0000313" key="6">
    <source>
        <dbReference type="Proteomes" id="UP000033519"/>
    </source>
</evidence>
<accession>A0A0F5PUX0</accession>
<dbReference type="Proteomes" id="UP000033519">
    <property type="component" value="Unassembled WGS sequence"/>
</dbReference>
<proteinExistence type="predicted"/>
<evidence type="ECO:0000259" key="3">
    <source>
        <dbReference type="PROSITE" id="PS51747"/>
    </source>
</evidence>
<evidence type="ECO:0000256" key="1">
    <source>
        <dbReference type="ARBA" id="ARBA00022723"/>
    </source>
</evidence>
<dbReference type="InterPro" id="IPR016192">
    <property type="entry name" value="APOBEC/CMP_deaminase_Zn-bd"/>
</dbReference>
<reference evidence="5 7" key="2">
    <citation type="submission" date="2016-10" db="EMBL/GenBank/DDBJ databases">
        <authorList>
            <person name="de Groot N.N."/>
        </authorList>
    </citation>
    <scope>NUCLEOTIDE SEQUENCE [LARGE SCALE GENOMIC DNA]</scope>
    <source>
        <strain evidence="5 7">CGMCC 1.10210</strain>
    </source>
</reference>
<dbReference type="InterPro" id="IPR016193">
    <property type="entry name" value="Cytidine_deaminase-like"/>
</dbReference>
<dbReference type="Gene3D" id="3.40.140.10">
    <property type="entry name" value="Cytidine Deaminase, domain 2"/>
    <property type="match status" value="1"/>
</dbReference>
<evidence type="ECO:0000313" key="4">
    <source>
        <dbReference type="EMBL" id="KKC31589.1"/>
    </source>
</evidence>
<dbReference type="CDD" id="cd01285">
    <property type="entry name" value="nucleoside_deaminase"/>
    <property type="match status" value="1"/>
</dbReference>
<dbReference type="PROSITE" id="PS51747">
    <property type="entry name" value="CYT_DCMP_DEAMINASES_2"/>
    <property type="match status" value="1"/>
</dbReference>
<reference evidence="4 6" key="1">
    <citation type="submission" date="2015-03" db="EMBL/GenBank/DDBJ databases">
        <authorList>
            <person name="Lepp D."/>
            <person name="Hassan Y.I."/>
            <person name="Li X.-Z."/>
            <person name="Zhou T."/>
        </authorList>
    </citation>
    <scope>NUCLEOTIDE SEQUENCE [LARGE SCALE GENOMIC DNA]</scope>
    <source>
        <strain evidence="4 6">Cr7-05</strain>
    </source>
</reference>
<dbReference type="PATRIC" id="fig|728005.3.peg.1972"/>
<keyword evidence="2" id="KW-0862">Zinc</keyword>
<dbReference type="Proteomes" id="UP000182258">
    <property type="component" value="Unassembled WGS sequence"/>
</dbReference>
<keyword evidence="1" id="KW-0479">Metal-binding</keyword>
<dbReference type="Pfam" id="PF00383">
    <property type="entry name" value="dCMP_cyt_deam_1"/>
    <property type="match status" value="1"/>
</dbReference>
<protein>
    <submittedName>
        <fullName evidence="5">tRNA(Arg) A34 adenosine deaminase TadA</fullName>
    </submittedName>
</protein>
<evidence type="ECO:0000256" key="2">
    <source>
        <dbReference type="ARBA" id="ARBA00022833"/>
    </source>
</evidence>
<dbReference type="OrthoDB" id="9802676at2"/>
<evidence type="ECO:0000313" key="5">
    <source>
        <dbReference type="EMBL" id="SFD45427.1"/>
    </source>
</evidence>
<dbReference type="RefSeq" id="WP_046172503.1">
    <property type="nucleotide sequence ID" value="NZ_FOMB01000066.1"/>
</dbReference>
<dbReference type="PANTHER" id="PTHR11079:SF162">
    <property type="entry name" value="RIBOFLAVIN BIOSYNTHESIS PROTEIN PYRD, CHLOROPLASTIC"/>
    <property type="match status" value="1"/>
</dbReference>
<dbReference type="GO" id="GO:0016787">
    <property type="term" value="F:hydrolase activity"/>
    <property type="evidence" value="ECO:0007669"/>
    <property type="project" value="InterPro"/>
</dbReference>
<dbReference type="STRING" id="728005.SAMN04488059_1664"/>
<feature type="domain" description="CMP/dCMP-type deaminase" evidence="3">
    <location>
        <begin position="8"/>
        <end position="136"/>
    </location>
</feature>
<organism evidence="5 7">
    <name type="scientific">Devosia psychrophila</name>
    <dbReference type="NCBI Taxonomy" id="728005"/>
    <lineage>
        <taxon>Bacteria</taxon>
        <taxon>Pseudomonadati</taxon>
        <taxon>Pseudomonadota</taxon>
        <taxon>Alphaproteobacteria</taxon>
        <taxon>Hyphomicrobiales</taxon>
        <taxon>Devosiaceae</taxon>
        <taxon>Devosia</taxon>
    </lineage>
</organism>
<dbReference type="EMBL" id="LAPV01000161">
    <property type="protein sequence ID" value="KKC31589.1"/>
    <property type="molecule type" value="Genomic_DNA"/>
</dbReference>
<dbReference type="InterPro" id="IPR002125">
    <property type="entry name" value="CMP_dCMP_dom"/>
</dbReference>